<feature type="transmembrane region" description="Helical" evidence="12">
    <location>
        <begin position="311"/>
        <end position="332"/>
    </location>
</feature>
<dbReference type="Gene3D" id="1.20.1070.10">
    <property type="entry name" value="Rhodopsin 7-helix transmembrane proteins"/>
    <property type="match status" value="1"/>
</dbReference>
<dbReference type="InterPro" id="IPR017452">
    <property type="entry name" value="GPCR_Rhodpsn_7TM"/>
</dbReference>
<dbReference type="SUPFAM" id="SSF81321">
    <property type="entry name" value="Family A G protein-coupled receptor-like"/>
    <property type="match status" value="1"/>
</dbReference>
<comment type="subcellular location">
    <subcellularLocation>
        <location evidence="1">Cell membrane</location>
        <topology evidence="1">Multi-pass membrane protein</topology>
    </subcellularLocation>
</comment>
<sequence>MLNVMAAVTTSLPSRVDPTPTSSSNTSAASGTAPNNVTSVPVENPTVENLPENVNVFVVVIKGIIMGSIITTAVLGNALVIASVRRHRRLRVVTNCYVVSLAAADLLVAMCAMTFNASAELSGGKWLFGRFMCDVWNSLDVYFSTASILHLCCISVDRYYAIVSPLEYTVIMRQGTVGCMLGSAWILPALISFIPIFMGWYTTQEHLDYMVKNPQVCSFVVNRPYAVISSCVSFWIPGLVMIVMYCKIYKEAVRQRKALSRTSSNIVLNSVHHHRSSTRQHHHQQMLLQAAAETGTSIRQQTKSWRAEHKAARTLGIIMGAFLLCWLPFFLWYLTTTLCGEACYCPDTVVSVLFWIGYFNSALNPLIYAYFNRDFREAFKDTLMSALPCCASCWKTPSEFV</sequence>
<proteinExistence type="inferred from homology"/>
<dbReference type="PROSITE" id="PS50262">
    <property type="entry name" value="G_PROTEIN_RECEP_F1_2"/>
    <property type="match status" value="1"/>
</dbReference>
<dbReference type="GO" id="GO:0004989">
    <property type="term" value="F:octopamine receptor activity"/>
    <property type="evidence" value="ECO:0007669"/>
    <property type="project" value="TreeGrafter"/>
</dbReference>
<feature type="transmembrane region" description="Helical" evidence="12">
    <location>
        <begin position="177"/>
        <end position="201"/>
    </location>
</feature>
<feature type="domain" description="G-protein coupled receptors family 1 profile" evidence="13">
    <location>
        <begin position="76"/>
        <end position="368"/>
    </location>
</feature>
<dbReference type="GO" id="GO:0005886">
    <property type="term" value="C:plasma membrane"/>
    <property type="evidence" value="ECO:0007669"/>
    <property type="project" value="UniProtKB-SubCell"/>
</dbReference>
<name>A0A6J3KGU9_9HYME</name>
<feature type="region of interest" description="Disordered" evidence="11">
    <location>
        <begin position="9"/>
        <end position="44"/>
    </location>
</feature>
<protein>
    <submittedName>
        <fullName evidence="15">Octopamine receptor beta-3R-like isoform X2</fullName>
    </submittedName>
</protein>
<dbReference type="SMART" id="SM01381">
    <property type="entry name" value="7TM_GPCR_Srsx"/>
    <property type="match status" value="1"/>
</dbReference>
<dbReference type="GeneID" id="117234911"/>
<evidence type="ECO:0000256" key="3">
    <source>
        <dbReference type="ARBA" id="ARBA00022475"/>
    </source>
</evidence>
<feature type="transmembrane region" description="Helical" evidence="12">
    <location>
        <begin position="135"/>
        <end position="156"/>
    </location>
</feature>
<keyword evidence="7 12" id="KW-0472">Membrane</keyword>
<evidence type="ECO:0000256" key="1">
    <source>
        <dbReference type="ARBA" id="ARBA00004651"/>
    </source>
</evidence>
<dbReference type="PANTHER" id="PTHR24248:SF66">
    <property type="entry name" value="OCTOPAMINE RECEPTOR BETA-3R"/>
    <property type="match status" value="1"/>
</dbReference>
<dbReference type="Proteomes" id="UP000504631">
    <property type="component" value="Unplaced"/>
</dbReference>
<dbReference type="RefSeq" id="XP_033352387.1">
    <property type="nucleotide sequence ID" value="XM_033496496.1"/>
</dbReference>
<keyword evidence="14" id="KW-1185">Reference proteome</keyword>
<keyword evidence="4 10" id="KW-0812">Transmembrane</keyword>
<keyword evidence="6 10" id="KW-0297">G-protein coupled receptor</keyword>
<evidence type="ECO:0000256" key="12">
    <source>
        <dbReference type="SAM" id="Phobius"/>
    </source>
</evidence>
<dbReference type="AlphaFoldDB" id="A0A6J3KGU9"/>
<evidence type="ECO:0000256" key="2">
    <source>
        <dbReference type="ARBA" id="ARBA00010663"/>
    </source>
</evidence>
<feature type="transmembrane region" description="Helical" evidence="12">
    <location>
        <begin position="56"/>
        <end position="80"/>
    </location>
</feature>
<dbReference type="PRINTS" id="PR00237">
    <property type="entry name" value="GPCRRHODOPSN"/>
</dbReference>
<evidence type="ECO:0000256" key="6">
    <source>
        <dbReference type="ARBA" id="ARBA00023040"/>
    </source>
</evidence>
<evidence type="ECO:0000256" key="11">
    <source>
        <dbReference type="SAM" id="MobiDB-lite"/>
    </source>
</evidence>
<gene>
    <name evidence="15" type="primary">LOC117234911</name>
</gene>
<evidence type="ECO:0000313" key="14">
    <source>
        <dbReference type="Proteomes" id="UP000504631"/>
    </source>
</evidence>
<feature type="transmembrane region" description="Helical" evidence="12">
    <location>
        <begin position="225"/>
        <end position="246"/>
    </location>
</feature>
<evidence type="ECO:0000256" key="9">
    <source>
        <dbReference type="ARBA" id="ARBA00023224"/>
    </source>
</evidence>
<dbReference type="GO" id="GO:0043410">
    <property type="term" value="P:positive regulation of MAPK cascade"/>
    <property type="evidence" value="ECO:0007669"/>
    <property type="project" value="TreeGrafter"/>
</dbReference>
<dbReference type="GO" id="GO:0071880">
    <property type="term" value="P:adenylate cyclase-activating adrenergic receptor signaling pathway"/>
    <property type="evidence" value="ECO:0007669"/>
    <property type="project" value="TreeGrafter"/>
</dbReference>
<evidence type="ECO:0000256" key="4">
    <source>
        <dbReference type="ARBA" id="ARBA00022692"/>
    </source>
</evidence>
<keyword evidence="3" id="KW-1003">Cell membrane</keyword>
<reference evidence="15" key="1">
    <citation type="submission" date="2025-08" db="UniProtKB">
        <authorList>
            <consortium name="RefSeq"/>
        </authorList>
    </citation>
    <scope>IDENTIFICATION</scope>
    <source>
        <tissue evidence="15">Muscle</tissue>
    </source>
</reference>
<keyword evidence="5 12" id="KW-1133">Transmembrane helix</keyword>
<feature type="transmembrane region" description="Helical" evidence="12">
    <location>
        <begin position="92"/>
        <end position="115"/>
    </location>
</feature>
<dbReference type="Pfam" id="PF00001">
    <property type="entry name" value="7tm_1"/>
    <property type="match status" value="1"/>
</dbReference>
<dbReference type="CDD" id="cd15066">
    <property type="entry name" value="7tmA_DmOct-betaAR-like"/>
    <property type="match status" value="1"/>
</dbReference>
<comment type="similarity">
    <text evidence="2 10">Belongs to the G-protein coupled receptor 1 family.</text>
</comment>
<dbReference type="PANTHER" id="PTHR24248">
    <property type="entry name" value="ADRENERGIC RECEPTOR-RELATED G-PROTEIN COUPLED RECEPTOR"/>
    <property type="match status" value="1"/>
</dbReference>
<dbReference type="InterPro" id="IPR000276">
    <property type="entry name" value="GPCR_Rhodpsn"/>
</dbReference>
<organism evidence="14 15">
    <name type="scientific">Bombus vosnesenskii</name>
    <dbReference type="NCBI Taxonomy" id="207650"/>
    <lineage>
        <taxon>Eukaryota</taxon>
        <taxon>Metazoa</taxon>
        <taxon>Ecdysozoa</taxon>
        <taxon>Arthropoda</taxon>
        <taxon>Hexapoda</taxon>
        <taxon>Insecta</taxon>
        <taxon>Pterygota</taxon>
        <taxon>Neoptera</taxon>
        <taxon>Endopterygota</taxon>
        <taxon>Hymenoptera</taxon>
        <taxon>Apocrita</taxon>
        <taxon>Aculeata</taxon>
        <taxon>Apoidea</taxon>
        <taxon>Anthophila</taxon>
        <taxon>Apidae</taxon>
        <taxon>Bombus</taxon>
        <taxon>Pyrobombus</taxon>
    </lineage>
</organism>
<feature type="transmembrane region" description="Helical" evidence="12">
    <location>
        <begin position="352"/>
        <end position="371"/>
    </location>
</feature>
<evidence type="ECO:0000256" key="7">
    <source>
        <dbReference type="ARBA" id="ARBA00023136"/>
    </source>
</evidence>
<accession>A0A6J3KGU9</accession>
<feature type="compositionally biased region" description="Low complexity" evidence="11">
    <location>
        <begin position="18"/>
        <end position="36"/>
    </location>
</feature>
<evidence type="ECO:0000313" key="15">
    <source>
        <dbReference type="RefSeq" id="XP_033352387.1"/>
    </source>
</evidence>
<evidence type="ECO:0000259" key="13">
    <source>
        <dbReference type="PROSITE" id="PS50262"/>
    </source>
</evidence>
<dbReference type="PROSITE" id="PS00237">
    <property type="entry name" value="G_PROTEIN_RECEP_F1_1"/>
    <property type="match status" value="1"/>
</dbReference>
<keyword evidence="9 10" id="KW-0807">Transducer</keyword>
<evidence type="ECO:0000256" key="5">
    <source>
        <dbReference type="ARBA" id="ARBA00022989"/>
    </source>
</evidence>
<keyword evidence="8 10" id="KW-0675">Receptor</keyword>
<evidence type="ECO:0000256" key="10">
    <source>
        <dbReference type="RuleBase" id="RU000688"/>
    </source>
</evidence>
<evidence type="ECO:0000256" key="8">
    <source>
        <dbReference type="ARBA" id="ARBA00023170"/>
    </source>
</evidence>